<protein>
    <recommendedName>
        <fullName evidence="1">DUF6571 domain-containing protein</fullName>
    </recommendedName>
</protein>
<dbReference type="InterPro" id="IPR046701">
    <property type="entry name" value="DUF6571"/>
</dbReference>
<dbReference type="InterPro" id="IPR010310">
    <property type="entry name" value="T7SS_ESAT-6-like"/>
</dbReference>
<proteinExistence type="predicted"/>
<dbReference type="InterPro" id="IPR036689">
    <property type="entry name" value="ESAT-6-like_sf"/>
</dbReference>
<keyword evidence="3" id="KW-1185">Reference proteome</keyword>
<dbReference type="AlphaFoldDB" id="A0A4D4J8L2"/>
<evidence type="ECO:0000313" key="2">
    <source>
        <dbReference type="EMBL" id="GDY30998.1"/>
    </source>
</evidence>
<dbReference type="RefSeq" id="WP_192909512.1">
    <property type="nucleotide sequence ID" value="NZ_BJFL01000011.1"/>
</dbReference>
<dbReference type="EMBL" id="BJFL01000011">
    <property type="protein sequence ID" value="GDY30998.1"/>
    <property type="molecule type" value="Genomic_DNA"/>
</dbReference>
<dbReference type="Pfam" id="PF06013">
    <property type="entry name" value="WXG100"/>
    <property type="match status" value="1"/>
</dbReference>
<sequence length="764" mass="82616">MVSIEQLRNFRPDTLESAADAWQRLADAVSEHGDRLHREVGGRLAAWQGQAGEAARGHLDQLGARFTDHHQRLRAVAKTLRAGADGLGHAQSVLNRALRIAEEFGLEIGKDGSVSWNAARTVEMLTDPAKLATVERLAKEVGGLIGNALDSATKVDEEVAAALRQHGADEADPGAVTTMSYPGDGGGETRDPVGDAKKAAALARKAPLLSDEELEELQTLLDSYAYDHEFTTTFYNQLGAEGALRFTGVLAQMASGLDQQHNGFRLSALTDIQQQMGAALATATDGSQQPHLDQNWIDQLKAAGREKIDIGSYSYQPYGYQMLGTLLDNHWYSKDFLLQVGGDMYDFENHNPLVWAENRPNGAMYNGFDLNIANPKTGGFDPMNGLMSAMHQNSDAAKAFFDPAHGDKIDYLLGKRHWVPDLPSGTPIPANYQSPGMDELGNALQGATTGGTHDQVSAHIMTETVHVLGSSQFRNGDVPPVIRDSVGSMVAAYIGDVNHAIQQHGDLNDPAHLGYGTWTDPVLPGTRDAHALFDENEVLRVMGSTAHDPNAYVTMYNAERAYSAVAMDHIAGDTQHSMDDRSHQIEVQAGNSAKVFGALDDAKADAISQGHKAADDAYNHAIEQRGKIANLVLGKVIDKLPVPGASYIGQGAEGYINALVEGSKHDSSAIAQQEIASQYGHGRSQAADLAFQAMWQHQMWSPNDAPPPDLRSADLSHLSEQQWNELQSWTSGAGYARYIGPVVHQIDNDYSTGRLRLKESEGQN</sequence>
<dbReference type="Gene3D" id="1.10.287.1060">
    <property type="entry name" value="ESAT-6-like"/>
    <property type="match status" value="1"/>
</dbReference>
<dbReference type="SUPFAM" id="SSF140453">
    <property type="entry name" value="EsxAB dimer-like"/>
    <property type="match status" value="1"/>
</dbReference>
<feature type="domain" description="DUF6571" evidence="1">
    <location>
        <begin position="332"/>
        <end position="709"/>
    </location>
</feature>
<dbReference type="Proteomes" id="UP000298860">
    <property type="component" value="Unassembled WGS sequence"/>
</dbReference>
<evidence type="ECO:0000259" key="1">
    <source>
        <dbReference type="Pfam" id="PF20211"/>
    </source>
</evidence>
<dbReference type="Pfam" id="PF20211">
    <property type="entry name" value="DUF6571"/>
    <property type="match status" value="1"/>
</dbReference>
<reference evidence="3" key="1">
    <citation type="submission" date="2019-04" db="EMBL/GenBank/DDBJ databases">
        <title>Draft genome sequence of Pseudonocardiaceae bacterium SL3-2-4.</title>
        <authorList>
            <person name="Ningsih F."/>
            <person name="Yokota A."/>
            <person name="Sakai Y."/>
            <person name="Nanatani K."/>
            <person name="Yabe S."/>
            <person name="Oetari A."/>
            <person name="Sjamsuridzal W."/>
        </authorList>
    </citation>
    <scope>NUCLEOTIDE SEQUENCE [LARGE SCALE GENOMIC DNA]</scope>
    <source>
        <strain evidence="3">SL3-2-4</strain>
    </source>
</reference>
<organism evidence="2 3">
    <name type="scientific">Gandjariella thermophila</name>
    <dbReference type="NCBI Taxonomy" id="1931992"/>
    <lineage>
        <taxon>Bacteria</taxon>
        <taxon>Bacillati</taxon>
        <taxon>Actinomycetota</taxon>
        <taxon>Actinomycetes</taxon>
        <taxon>Pseudonocardiales</taxon>
        <taxon>Pseudonocardiaceae</taxon>
        <taxon>Gandjariella</taxon>
    </lineage>
</organism>
<accession>A0A4D4J8L2</accession>
<gene>
    <name evidence="2" type="ORF">GTS_26310</name>
</gene>
<comment type="caution">
    <text evidence="2">The sequence shown here is derived from an EMBL/GenBank/DDBJ whole genome shotgun (WGS) entry which is preliminary data.</text>
</comment>
<name>A0A4D4J8L2_9PSEU</name>
<evidence type="ECO:0000313" key="3">
    <source>
        <dbReference type="Proteomes" id="UP000298860"/>
    </source>
</evidence>